<dbReference type="InterPro" id="IPR000305">
    <property type="entry name" value="GIY-YIG_endonuc"/>
</dbReference>
<reference evidence="2" key="1">
    <citation type="journal article" date="2020" name="Nature">
        <title>Giant virus diversity and host interactions through global metagenomics.</title>
        <authorList>
            <person name="Schulz F."/>
            <person name="Roux S."/>
            <person name="Paez-Espino D."/>
            <person name="Jungbluth S."/>
            <person name="Walsh D.A."/>
            <person name="Denef V.J."/>
            <person name="McMahon K.D."/>
            <person name="Konstantinidis K.T."/>
            <person name="Eloe-Fadrosh E.A."/>
            <person name="Kyrpides N.C."/>
            <person name="Woyke T."/>
        </authorList>
    </citation>
    <scope>NUCLEOTIDE SEQUENCE</scope>
    <source>
        <strain evidence="2">GVMAG-M-3300020523-10</strain>
    </source>
</reference>
<evidence type="ECO:0000259" key="1">
    <source>
        <dbReference type="PROSITE" id="PS50164"/>
    </source>
</evidence>
<dbReference type="Pfam" id="PF01541">
    <property type="entry name" value="GIY-YIG"/>
    <property type="match status" value="1"/>
</dbReference>
<protein>
    <recommendedName>
        <fullName evidence="1">GIY-YIG domain-containing protein</fullName>
    </recommendedName>
</protein>
<dbReference type="EMBL" id="MN739381">
    <property type="protein sequence ID" value="QHT01824.1"/>
    <property type="molecule type" value="Genomic_DNA"/>
</dbReference>
<dbReference type="InterPro" id="IPR050381">
    <property type="entry name" value="SLX1_endonuclease"/>
</dbReference>
<accession>A0A6C0CE23</accession>
<proteinExistence type="predicted"/>
<dbReference type="PROSITE" id="PS50164">
    <property type="entry name" value="GIY_YIG"/>
    <property type="match status" value="1"/>
</dbReference>
<dbReference type="SUPFAM" id="SSF82771">
    <property type="entry name" value="GIY-YIG endonuclease"/>
    <property type="match status" value="1"/>
</dbReference>
<sequence length="125" mass="14667">MSYVYFIRSTQGSTYIGATVDLDRRIRQHNKLIVGGAHATSLKVAKGEMWSYYCYVENFPTYNEALKFEWRWKHLSRQIQKECPSLNPTEKRLEALKRLLALPKSTSKAIEYKEWEKSPNVVYVS</sequence>
<organism evidence="2">
    <name type="scientific">viral metagenome</name>
    <dbReference type="NCBI Taxonomy" id="1070528"/>
    <lineage>
        <taxon>unclassified sequences</taxon>
        <taxon>metagenomes</taxon>
        <taxon>organismal metagenomes</taxon>
    </lineage>
</organism>
<evidence type="ECO:0000313" key="2">
    <source>
        <dbReference type="EMBL" id="QHT01824.1"/>
    </source>
</evidence>
<dbReference type="AlphaFoldDB" id="A0A6C0CE23"/>
<name>A0A6C0CE23_9ZZZZ</name>
<dbReference type="InterPro" id="IPR035901">
    <property type="entry name" value="GIY-YIG_endonuc_sf"/>
</dbReference>
<feature type="domain" description="GIY-YIG" evidence="1">
    <location>
        <begin position="1"/>
        <end position="83"/>
    </location>
</feature>
<dbReference type="Gene3D" id="3.40.1440.10">
    <property type="entry name" value="GIY-YIG endonuclease"/>
    <property type="match status" value="1"/>
</dbReference>
<dbReference type="PANTHER" id="PTHR20208">
    <property type="entry name" value="STRUCTURE-SPECIFIC ENDONUCLEASE SUBUNIT SLX1"/>
    <property type="match status" value="1"/>
</dbReference>
<dbReference type="PANTHER" id="PTHR20208:SF13">
    <property type="entry name" value="STRUCTURE-SPECIFIC ENDONUCLEASE SUBUNIT SLX1"/>
    <property type="match status" value="1"/>
</dbReference>